<protein>
    <submittedName>
        <fullName evidence="3">Uncharacterized protein</fullName>
    </submittedName>
</protein>
<keyword evidence="2" id="KW-0812">Transmembrane</keyword>
<name>A0A6C0G747_9BACL</name>
<evidence type="ECO:0000256" key="1">
    <source>
        <dbReference type="SAM" id="MobiDB-lite"/>
    </source>
</evidence>
<organism evidence="3 4">
    <name type="scientific">Paenibacillus lycopersici</name>
    <dbReference type="NCBI Taxonomy" id="2704462"/>
    <lineage>
        <taxon>Bacteria</taxon>
        <taxon>Bacillati</taxon>
        <taxon>Bacillota</taxon>
        <taxon>Bacilli</taxon>
        <taxon>Bacillales</taxon>
        <taxon>Paenibacillaceae</taxon>
        <taxon>Paenibacillus</taxon>
    </lineage>
</organism>
<accession>A0A6C0G747</accession>
<evidence type="ECO:0000313" key="3">
    <source>
        <dbReference type="EMBL" id="QHT62875.1"/>
    </source>
</evidence>
<dbReference type="RefSeq" id="WP_162359306.1">
    <property type="nucleotide sequence ID" value="NZ_CP048209.1"/>
</dbReference>
<dbReference type="Proteomes" id="UP000476064">
    <property type="component" value="Chromosome"/>
</dbReference>
<dbReference type="EMBL" id="CP048209">
    <property type="protein sequence ID" value="QHT62875.1"/>
    <property type="molecule type" value="Genomic_DNA"/>
</dbReference>
<keyword evidence="4" id="KW-1185">Reference proteome</keyword>
<dbReference type="KEGG" id="plyc:GXP70_24790"/>
<keyword evidence="2" id="KW-0472">Membrane</keyword>
<reference evidence="3 4" key="1">
    <citation type="submission" date="2020-01" db="EMBL/GenBank/DDBJ databases">
        <title>Paenibacillus sp. nov., isolated from tomato rhizosphere.</title>
        <authorList>
            <person name="Weon H.-Y."/>
            <person name="Lee S.A."/>
        </authorList>
    </citation>
    <scope>NUCLEOTIDE SEQUENCE [LARGE SCALE GENOMIC DNA]</scope>
    <source>
        <strain evidence="3 4">12200R-189</strain>
    </source>
</reference>
<sequence>MEQIYPLQEDHIKQFCGMAVCVVTTEGKRHFGVLSRCHEGRIMLNERAEAAANATVGVQQQGKLTNQKSKKQKKGKSTAESKPKETAQTQAYYPYDPYYSDYYGYGGWFGEAAAFELASIAFLFLLI</sequence>
<feature type="transmembrane region" description="Helical" evidence="2">
    <location>
        <begin position="102"/>
        <end position="126"/>
    </location>
</feature>
<feature type="region of interest" description="Disordered" evidence="1">
    <location>
        <begin position="55"/>
        <end position="86"/>
    </location>
</feature>
<evidence type="ECO:0000256" key="2">
    <source>
        <dbReference type="SAM" id="Phobius"/>
    </source>
</evidence>
<evidence type="ECO:0000313" key="4">
    <source>
        <dbReference type="Proteomes" id="UP000476064"/>
    </source>
</evidence>
<dbReference type="AlphaFoldDB" id="A0A6C0G747"/>
<proteinExistence type="predicted"/>
<keyword evidence="2" id="KW-1133">Transmembrane helix</keyword>
<gene>
    <name evidence="3" type="ORF">GXP70_24790</name>
</gene>